<sequence>MPTVLEEALQEVCPEADTVSTSQGCHRDFTDSFGVNDVEPQSHDMEQIKSQLEVLCDRYRDQNGNQVQVEPPAPPQPAEPSDGPGVWRGASEQEAGNYQAENYQAENYPAETYKAENYQAENYQAENYQVENYQAENYQVENYQAENYQAENYQAENYRREFAHLYEVFEQEGLQEQLCLPPAPGSVHSIQGAGTGTGDAAAQACLRDQYDGDGRAAVDRAWQVVEDQGLLYAVCPEPEPEPEPVAGPSGLCRQRVSSAVQPYQTDSQDLQRRLPEVVRDVQEAVCTARQSPEKPAADPKKPTADPQKPTADPQKPAADPKKPAADPQRCKDAISAEMQPYEELKIEQLSQMLAADEMGESLCGLEAVLAVINDDLPDDADDLPDIGVFGNVFDDLPEEEEAANSPSEPLQPWGRFVQLVQQRFGITEQPLRTFLDNGIEWLQSNRADVYELLQQTFPDVLDVLGRMSAVGLRFSFCLPDNRPPSKRSFMPAAGLSARDDKAKDLLCAELVAALGDEGKHGTGKGAPSAPTTSEPPAAPENKGDRKAESEKVLVEAQKLQASGDGSFEAKLLGGLFTAALGGGALAYGAATTEGEVFLAGLAEQLGFSSAAAGAEGVGAGAGSAEGAEAVASAATGARTAIGSRISRTLQNSVGSRLARLVHRGVNPVVRNMVRAAVRQGTQRASEQIPLLARSLG</sequence>
<evidence type="ECO:0000313" key="3">
    <source>
        <dbReference type="Proteomes" id="UP000557566"/>
    </source>
</evidence>
<comment type="caution">
    <text evidence="2">The sequence shown here is derived from an EMBL/GenBank/DDBJ whole genome shotgun (WGS) entry which is preliminary data.</text>
</comment>
<reference evidence="2 3" key="1">
    <citation type="journal article" date="2020" name="Genome Biol. Evol.">
        <title>A new high-quality draft genome assembly of the Chinese cordyceps Ophiocordyceps sinensis.</title>
        <authorList>
            <person name="Shu R."/>
            <person name="Zhang J."/>
            <person name="Meng Q."/>
            <person name="Zhang H."/>
            <person name="Zhou G."/>
            <person name="Li M."/>
            <person name="Wu P."/>
            <person name="Zhao Y."/>
            <person name="Chen C."/>
            <person name="Qin Q."/>
        </authorList>
    </citation>
    <scope>NUCLEOTIDE SEQUENCE [LARGE SCALE GENOMIC DNA]</scope>
    <source>
        <strain evidence="2 3">IOZ07</strain>
    </source>
</reference>
<gene>
    <name evidence="2" type="ORF">G6O67_001851</name>
</gene>
<feature type="compositionally biased region" description="Basic and acidic residues" evidence="1">
    <location>
        <begin position="541"/>
        <end position="550"/>
    </location>
</feature>
<name>A0A8H4V6X1_9HYPO</name>
<dbReference type="OrthoDB" id="4939891at2759"/>
<evidence type="ECO:0000256" key="1">
    <source>
        <dbReference type="SAM" id="MobiDB-lite"/>
    </source>
</evidence>
<feature type="compositionally biased region" description="Low complexity" evidence="1">
    <location>
        <begin position="304"/>
        <end position="317"/>
    </location>
</feature>
<evidence type="ECO:0000313" key="2">
    <source>
        <dbReference type="EMBL" id="KAF4509916.1"/>
    </source>
</evidence>
<proteinExistence type="predicted"/>
<dbReference type="AlphaFoldDB" id="A0A8H4V6X1"/>
<feature type="region of interest" description="Disordered" evidence="1">
    <location>
        <begin position="518"/>
        <end position="550"/>
    </location>
</feature>
<keyword evidence="3" id="KW-1185">Reference proteome</keyword>
<feature type="compositionally biased region" description="Basic and acidic residues" evidence="1">
    <location>
        <begin position="318"/>
        <end position="329"/>
    </location>
</feature>
<feature type="region of interest" description="Disordered" evidence="1">
    <location>
        <begin position="256"/>
        <end position="275"/>
    </location>
</feature>
<dbReference type="Proteomes" id="UP000557566">
    <property type="component" value="Unassembled WGS sequence"/>
</dbReference>
<accession>A0A8H4V6X1</accession>
<feature type="compositionally biased region" description="Basic and acidic residues" evidence="1">
    <location>
        <begin position="291"/>
        <end position="303"/>
    </location>
</feature>
<feature type="region of interest" description="Disordered" evidence="1">
    <location>
        <begin position="65"/>
        <end position="92"/>
    </location>
</feature>
<feature type="compositionally biased region" description="Polar residues" evidence="1">
    <location>
        <begin position="256"/>
        <end position="268"/>
    </location>
</feature>
<dbReference type="EMBL" id="JAAVMX010000003">
    <property type="protein sequence ID" value="KAF4509916.1"/>
    <property type="molecule type" value="Genomic_DNA"/>
</dbReference>
<feature type="compositionally biased region" description="Low complexity" evidence="1">
    <location>
        <begin position="526"/>
        <end position="535"/>
    </location>
</feature>
<protein>
    <submittedName>
        <fullName evidence="2">Uncharacterized protein</fullName>
    </submittedName>
</protein>
<organism evidence="2 3">
    <name type="scientific">Ophiocordyceps sinensis</name>
    <dbReference type="NCBI Taxonomy" id="72228"/>
    <lineage>
        <taxon>Eukaryota</taxon>
        <taxon>Fungi</taxon>
        <taxon>Dikarya</taxon>
        <taxon>Ascomycota</taxon>
        <taxon>Pezizomycotina</taxon>
        <taxon>Sordariomycetes</taxon>
        <taxon>Hypocreomycetidae</taxon>
        <taxon>Hypocreales</taxon>
        <taxon>Ophiocordycipitaceae</taxon>
        <taxon>Ophiocordyceps</taxon>
    </lineage>
</organism>
<feature type="region of interest" description="Disordered" evidence="1">
    <location>
        <begin position="287"/>
        <end position="329"/>
    </location>
</feature>